<name>A0A5B0LT53_PUCGR</name>
<sequence length="180" mass="21137">MTEQQPTTLILKRFIQLQHTRLSLLNELELALSSSELKNNNNNQKEEQKEEKDHHVPNTHSSCRHEYKDIKTNPDDYIQQVISISTSGFIEIRDEVKLLMDMLRSDLNRADLFELIERIESLEANKMSEYLQQTLLRRKARLEERDYTELINNHQERVDLFAKSITGLTAEVQAELAELT</sequence>
<evidence type="ECO:0000313" key="5">
    <source>
        <dbReference type="Proteomes" id="UP000325313"/>
    </source>
</evidence>
<evidence type="ECO:0000256" key="1">
    <source>
        <dbReference type="SAM" id="MobiDB-lite"/>
    </source>
</evidence>
<accession>A0A5B0LT53</accession>
<dbReference type="AlphaFoldDB" id="A0A5B0LT53"/>
<reference evidence="4 5" key="1">
    <citation type="submission" date="2019-05" db="EMBL/GenBank/DDBJ databases">
        <title>Emergence of the Ug99 lineage of the wheat stem rust pathogen through somatic hybridization.</title>
        <authorList>
            <person name="Li F."/>
            <person name="Upadhyaya N.M."/>
            <person name="Sperschneider J."/>
            <person name="Matny O."/>
            <person name="Nguyen-Phuc H."/>
            <person name="Mago R."/>
            <person name="Raley C."/>
            <person name="Miller M.E."/>
            <person name="Silverstein K.A.T."/>
            <person name="Henningsen E."/>
            <person name="Hirsch C.D."/>
            <person name="Visser B."/>
            <person name="Pretorius Z.A."/>
            <person name="Steffenson B.J."/>
            <person name="Schwessinger B."/>
            <person name="Dodds P.N."/>
            <person name="Figueroa M."/>
        </authorList>
    </citation>
    <scope>NUCLEOTIDE SEQUENCE [LARGE SCALE GENOMIC DNA]</scope>
    <source>
        <strain evidence="3">21-0</strain>
        <strain evidence="2 5">Ug99</strain>
    </source>
</reference>
<protein>
    <submittedName>
        <fullName evidence="2">Uncharacterized protein</fullName>
    </submittedName>
</protein>
<evidence type="ECO:0000313" key="4">
    <source>
        <dbReference type="Proteomes" id="UP000324748"/>
    </source>
</evidence>
<keyword evidence="4" id="KW-1185">Reference proteome</keyword>
<dbReference type="OrthoDB" id="2504279at2759"/>
<dbReference type="EMBL" id="VSWC01000170">
    <property type="protein sequence ID" value="KAA1071543.1"/>
    <property type="molecule type" value="Genomic_DNA"/>
</dbReference>
<dbReference type="EMBL" id="VDEP01000507">
    <property type="protein sequence ID" value="KAA1067226.1"/>
    <property type="molecule type" value="Genomic_DNA"/>
</dbReference>
<comment type="caution">
    <text evidence="2">The sequence shown here is derived from an EMBL/GenBank/DDBJ whole genome shotgun (WGS) entry which is preliminary data.</text>
</comment>
<feature type="compositionally biased region" description="Basic and acidic residues" evidence="1">
    <location>
        <begin position="44"/>
        <end position="56"/>
    </location>
</feature>
<organism evidence="2 5">
    <name type="scientific">Puccinia graminis f. sp. tritici</name>
    <dbReference type="NCBI Taxonomy" id="56615"/>
    <lineage>
        <taxon>Eukaryota</taxon>
        <taxon>Fungi</taxon>
        <taxon>Dikarya</taxon>
        <taxon>Basidiomycota</taxon>
        <taxon>Pucciniomycotina</taxon>
        <taxon>Pucciniomycetes</taxon>
        <taxon>Pucciniales</taxon>
        <taxon>Pucciniaceae</taxon>
        <taxon>Puccinia</taxon>
    </lineage>
</organism>
<dbReference type="Proteomes" id="UP000325313">
    <property type="component" value="Unassembled WGS sequence"/>
</dbReference>
<proteinExistence type="predicted"/>
<evidence type="ECO:0000313" key="3">
    <source>
        <dbReference type="EMBL" id="KAA1071543.1"/>
    </source>
</evidence>
<evidence type="ECO:0000313" key="2">
    <source>
        <dbReference type="EMBL" id="KAA1067226.1"/>
    </source>
</evidence>
<feature type="region of interest" description="Disordered" evidence="1">
    <location>
        <begin position="36"/>
        <end position="62"/>
    </location>
</feature>
<gene>
    <name evidence="3" type="ORF">PGT21_011035</name>
    <name evidence="2" type="ORF">PGTUg99_028288</name>
</gene>
<dbReference type="Proteomes" id="UP000324748">
    <property type="component" value="Unassembled WGS sequence"/>
</dbReference>